<dbReference type="InterPro" id="IPR050204">
    <property type="entry name" value="AraC_XylS_family_regulators"/>
</dbReference>
<dbReference type="EMBL" id="RJVQ01000001">
    <property type="protein sequence ID" value="RQW64533.1"/>
    <property type="molecule type" value="Genomic_DNA"/>
</dbReference>
<keyword evidence="2" id="KW-0238">DNA-binding</keyword>
<dbReference type="SMART" id="SM00342">
    <property type="entry name" value="HTH_ARAC"/>
    <property type="match status" value="1"/>
</dbReference>
<dbReference type="AlphaFoldDB" id="A0A3N9TKZ1"/>
<evidence type="ECO:0000256" key="1">
    <source>
        <dbReference type="ARBA" id="ARBA00023015"/>
    </source>
</evidence>
<dbReference type="Gene3D" id="1.10.10.60">
    <property type="entry name" value="Homeodomain-like"/>
    <property type="match status" value="1"/>
</dbReference>
<dbReference type="Pfam" id="PF12833">
    <property type="entry name" value="HTH_18"/>
    <property type="match status" value="1"/>
</dbReference>
<comment type="caution">
    <text evidence="5">The sequence shown here is derived from an EMBL/GenBank/DDBJ whole genome shotgun (WGS) entry which is preliminary data.</text>
</comment>
<dbReference type="Pfam" id="PF14525">
    <property type="entry name" value="AraC_binding_2"/>
    <property type="match status" value="1"/>
</dbReference>
<dbReference type="PANTHER" id="PTHR46796:SF6">
    <property type="entry name" value="ARAC SUBFAMILY"/>
    <property type="match status" value="1"/>
</dbReference>
<proteinExistence type="predicted"/>
<dbReference type="InterPro" id="IPR018062">
    <property type="entry name" value="HTH_AraC-typ_CS"/>
</dbReference>
<keyword evidence="6" id="KW-1185">Reference proteome</keyword>
<dbReference type="OrthoDB" id="9803764at2"/>
<reference evidence="5 6" key="1">
    <citation type="submission" date="2018-11" db="EMBL/GenBank/DDBJ databases">
        <title>Vibrio LJC006 sp. nov., isolated from seawater during the bloom of the enteromorpha.</title>
        <authorList>
            <person name="Liang J."/>
        </authorList>
    </citation>
    <scope>NUCLEOTIDE SEQUENCE [LARGE SCALE GENOMIC DNA]</scope>
    <source>
        <strain evidence="5 6">LJC006</strain>
    </source>
</reference>
<accession>A0A3N9TKZ1</accession>
<dbReference type="InterPro" id="IPR018060">
    <property type="entry name" value="HTH_AraC"/>
</dbReference>
<name>A0A3N9TKZ1_9VIBR</name>
<protein>
    <submittedName>
        <fullName evidence="5">AraC family transcriptional regulator</fullName>
    </submittedName>
</protein>
<evidence type="ECO:0000313" key="6">
    <source>
        <dbReference type="Proteomes" id="UP000281112"/>
    </source>
</evidence>
<dbReference type="GO" id="GO:0003700">
    <property type="term" value="F:DNA-binding transcription factor activity"/>
    <property type="evidence" value="ECO:0007669"/>
    <property type="project" value="InterPro"/>
</dbReference>
<keyword evidence="1" id="KW-0805">Transcription regulation</keyword>
<feature type="domain" description="HTH araC/xylS-type" evidence="4">
    <location>
        <begin position="213"/>
        <end position="312"/>
    </location>
</feature>
<dbReference type="PANTHER" id="PTHR46796">
    <property type="entry name" value="HTH-TYPE TRANSCRIPTIONAL ACTIVATOR RHAS-RELATED"/>
    <property type="match status" value="1"/>
</dbReference>
<organism evidence="5 6">
    <name type="scientific">Vibrio viridaestus</name>
    <dbReference type="NCBI Taxonomy" id="2487322"/>
    <lineage>
        <taxon>Bacteria</taxon>
        <taxon>Pseudomonadati</taxon>
        <taxon>Pseudomonadota</taxon>
        <taxon>Gammaproteobacteria</taxon>
        <taxon>Vibrionales</taxon>
        <taxon>Vibrionaceae</taxon>
        <taxon>Vibrio</taxon>
    </lineage>
</organism>
<gene>
    <name evidence="5" type="ORF">EES38_00335</name>
</gene>
<evidence type="ECO:0000313" key="5">
    <source>
        <dbReference type="EMBL" id="RQW64533.1"/>
    </source>
</evidence>
<dbReference type="SUPFAM" id="SSF46689">
    <property type="entry name" value="Homeodomain-like"/>
    <property type="match status" value="1"/>
</dbReference>
<dbReference type="InterPro" id="IPR009057">
    <property type="entry name" value="Homeodomain-like_sf"/>
</dbReference>
<sequence>MVNIWSELFMKNICNTSTIEANERLDYWHSSVCQTYASVDIQSCIRDYQGTISKKQFDELTITASTGDKINFQRTKSKICTDIREEIQVSLLLKGDVSIESNGVVTKATPGDILIYDSTRPFELRMEQFSTLTTLIPKSLLAIDELGGVLFEKSQLVTSIISKVLLEISYSDLDCPTISQNSITSNFVNLIESNLKGHSSCDSKGIRIDSQVDRIKQYLESQLSNPDVTIESVANSMSMSPRTLYRIFSKEGETVMGWLWKKRLSEAHREISTGRFKRVGVAALEYGFSDFSHFSRAFKKQYGYTPTSLLKNGKITF</sequence>
<dbReference type="InterPro" id="IPR035418">
    <property type="entry name" value="AraC-bd_2"/>
</dbReference>
<evidence type="ECO:0000256" key="3">
    <source>
        <dbReference type="ARBA" id="ARBA00023163"/>
    </source>
</evidence>
<evidence type="ECO:0000259" key="4">
    <source>
        <dbReference type="PROSITE" id="PS01124"/>
    </source>
</evidence>
<evidence type="ECO:0000256" key="2">
    <source>
        <dbReference type="ARBA" id="ARBA00023125"/>
    </source>
</evidence>
<dbReference type="PROSITE" id="PS00041">
    <property type="entry name" value="HTH_ARAC_FAMILY_1"/>
    <property type="match status" value="1"/>
</dbReference>
<dbReference type="Proteomes" id="UP000281112">
    <property type="component" value="Unassembled WGS sequence"/>
</dbReference>
<dbReference type="PROSITE" id="PS01124">
    <property type="entry name" value="HTH_ARAC_FAMILY_2"/>
    <property type="match status" value="1"/>
</dbReference>
<keyword evidence="3" id="KW-0804">Transcription</keyword>
<dbReference type="GO" id="GO:0043565">
    <property type="term" value="F:sequence-specific DNA binding"/>
    <property type="evidence" value="ECO:0007669"/>
    <property type="project" value="InterPro"/>
</dbReference>